<reference evidence="1" key="1">
    <citation type="submission" date="2021-03" db="EMBL/GenBank/DDBJ databases">
        <title>Draft genome sequence of rust myrtle Austropuccinia psidii MF-1, a brazilian biotype.</title>
        <authorList>
            <person name="Quecine M.C."/>
            <person name="Pachon D.M.R."/>
            <person name="Bonatelli M.L."/>
            <person name="Correr F.H."/>
            <person name="Franceschini L.M."/>
            <person name="Leite T.F."/>
            <person name="Margarido G.R.A."/>
            <person name="Almeida C.A."/>
            <person name="Ferrarezi J.A."/>
            <person name="Labate C.A."/>
        </authorList>
    </citation>
    <scope>NUCLEOTIDE SEQUENCE</scope>
    <source>
        <strain evidence="1">MF-1</strain>
    </source>
</reference>
<comment type="caution">
    <text evidence="1">The sequence shown here is derived from an EMBL/GenBank/DDBJ whole genome shotgun (WGS) entry which is preliminary data.</text>
</comment>
<sequence length="207" mass="23241">MHITLLSAGLILVPRSISLLIIIVSVCLFPQFDLIAVISNPTSHRRDLASALSLISNALTLSTVIHRVSVALPGSYRDSHAQYLAARPRPSLKSLYHHLSSHPSAGHHSSFHRSSSFSYRLLVGPLQIEHWTRLAVRHPCHYSTQVCRQSFGFLAHPNQPVSYRHTYHRTLHPPVTCQVLFPPPASPITPRFHRLIPSIKSDFDHLD</sequence>
<gene>
    <name evidence="1" type="ORF">O181_022318</name>
</gene>
<evidence type="ECO:0000313" key="2">
    <source>
        <dbReference type="Proteomes" id="UP000765509"/>
    </source>
</evidence>
<evidence type="ECO:0000313" key="1">
    <source>
        <dbReference type="EMBL" id="MBW0482603.1"/>
    </source>
</evidence>
<dbReference type="Proteomes" id="UP000765509">
    <property type="component" value="Unassembled WGS sequence"/>
</dbReference>
<organism evidence="1 2">
    <name type="scientific">Austropuccinia psidii MF-1</name>
    <dbReference type="NCBI Taxonomy" id="1389203"/>
    <lineage>
        <taxon>Eukaryota</taxon>
        <taxon>Fungi</taxon>
        <taxon>Dikarya</taxon>
        <taxon>Basidiomycota</taxon>
        <taxon>Pucciniomycotina</taxon>
        <taxon>Pucciniomycetes</taxon>
        <taxon>Pucciniales</taxon>
        <taxon>Sphaerophragmiaceae</taxon>
        <taxon>Austropuccinia</taxon>
    </lineage>
</organism>
<keyword evidence="2" id="KW-1185">Reference proteome</keyword>
<accession>A0A9Q3GW82</accession>
<protein>
    <submittedName>
        <fullName evidence="1">Uncharacterized protein</fullName>
    </submittedName>
</protein>
<dbReference type="AlphaFoldDB" id="A0A9Q3GW82"/>
<name>A0A9Q3GW82_9BASI</name>
<proteinExistence type="predicted"/>
<dbReference type="EMBL" id="AVOT02006859">
    <property type="protein sequence ID" value="MBW0482603.1"/>
    <property type="molecule type" value="Genomic_DNA"/>
</dbReference>